<dbReference type="PANTHER" id="PTHR13498:SF3">
    <property type="entry name" value="SPERM-ASSOCIATED ANTIGEN 7"/>
    <property type="match status" value="1"/>
</dbReference>
<feature type="region of interest" description="Disordered" evidence="1">
    <location>
        <begin position="178"/>
        <end position="235"/>
    </location>
</feature>
<dbReference type="AlphaFoldDB" id="A0A9Q1BAY3"/>
<comment type="caution">
    <text evidence="3">The sequence shown here is derived from an EMBL/GenBank/DDBJ whole genome shotgun (WGS) entry which is preliminary data.</text>
</comment>
<feature type="region of interest" description="Disordered" evidence="1">
    <location>
        <begin position="1"/>
        <end position="46"/>
    </location>
</feature>
<feature type="compositionally biased region" description="Basic and acidic residues" evidence="1">
    <location>
        <begin position="195"/>
        <end position="204"/>
    </location>
</feature>
<dbReference type="EMBL" id="JAIZAY010000218">
    <property type="protein sequence ID" value="KAJ8018708.1"/>
    <property type="molecule type" value="Genomic_DNA"/>
</dbReference>
<dbReference type="OrthoDB" id="5979509at2759"/>
<evidence type="ECO:0000313" key="3">
    <source>
        <dbReference type="EMBL" id="KAJ8018708.1"/>
    </source>
</evidence>
<organism evidence="3 4">
    <name type="scientific">Holothuria leucospilota</name>
    <name type="common">Black long sea cucumber</name>
    <name type="synonym">Mertensiothuria leucospilota</name>
    <dbReference type="NCBI Taxonomy" id="206669"/>
    <lineage>
        <taxon>Eukaryota</taxon>
        <taxon>Metazoa</taxon>
        <taxon>Echinodermata</taxon>
        <taxon>Eleutherozoa</taxon>
        <taxon>Echinozoa</taxon>
        <taxon>Holothuroidea</taxon>
        <taxon>Aspidochirotacea</taxon>
        <taxon>Aspidochirotida</taxon>
        <taxon>Holothuriidae</taxon>
        <taxon>Holothuria</taxon>
    </lineage>
</organism>
<dbReference type="PROSITE" id="PS51061">
    <property type="entry name" value="R3H"/>
    <property type="match status" value="1"/>
</dbReference>
<sequence>MADLLGSILSSMEKPPSVDDKEKKREKERKRHLEKLKAEDRKRKDDFRSKVEKKVSEFINDTSRTRLKFRPVDKIYRSIIHDVAEVAGATSFSFGEREEERYIIIFKKEYAPTDEELNAYRRGETWDPEEARVLAKQKADEKEEMRKQEERTQPSKVAPATDYMDKYKKIVGDESAVDGARNLTPNKQFGFVPSENKKDKRSVEETMNAIRAKKKQKTADTETTDSVPGSSLADS</sequence>
<feature type="compositionally biased region" description="Basic and acidic residues" evidence="1">
    <location>
        <begin position="134"/>
        <end position="153"/>
    </location>
</feature>
<protein>
    <submittedName>
        <fullName evidence="3">Sperm-associated antigen 7</fullName>
    </submittedName>
</protein>
<name>A0A9Q1BAY3_HOLLE</name>
<dbReference type="CDD" id="cd02636">
    <property type="entry name" value="R3H_sperm-antigen"/>
    <property type="match status" value="1"/>
</dbReference>
<dbReference type="Proteomes" id="UP001152320">
    <property type="component" value="Unassembled WGS sequence"/>
</dbReference>
<feature type="compositionally biased region" description="Basic and acidic residues" evidence="1">
    <location>
        <begin position="35"/>
        <end position="46"/>
    </location>
</feature>
<dbReference type="SMART" id="SM00393">
    <property type="entry name" value="R3H"/>
    <property type="match status" value="1"/>
</dbReference>
<gene>
    <name evidence="3" type="ORF">HOLleu_43157</name>
</gene>
<proteinExistence type="predicted"/>
<accession>A0A9Q1BAY3</accession>
<dbReference type="Pfam" id="PF01424">
    <property type="entry name" value="R3H"/>
    <property type="match status" value="1"/>
</dbReference>
<dbReference type="InterPro" id="IPR017330">
    <property type="entry name" value="SPAG7"/>
</dbReference>
<feature type="compositionally biased region" description="Basic and acidic residues" evidence="1">
    <location>
        <begin position="16"/>
        <end position="25"/>
    </location>
</feature>
<dbReference type="PANTHER" id="PTHR13498">
    <property type="entry name" value="SPERM ASSOCIATED ANTIGEN 7"/>
    <property type="match status" value="1"/>
</dbReference>
<feature type="compositionally biased region" description="Polar residues" evidence="1">
    <location>
        <begin position="224"/>
        <end position="235"/>
    </location>
</feature>
<evidence type="ECO:0000259" key="2">
    <source>
        <dbReference type="PROSITE" id="PS51061"/>
    </source>
</evidence>
<feature type="domain" description="R3H" evidence="2">
    <location>
        <begin position="45"/>
        <end position="108"/>
    </location>
</feature>
<dbReference type="InterPro" id="IPR001374">
    <property type="entry name" value="R3H_dom"/>
</dbReference>
<dbReference type="SUPFAM" id="SSF82708">
    <property type="entry name" value="R3H domain"/>
    <property type="match status" value="1"/>
</dbReference>
<reference evidence="3" key="1">
    <citation type="submission" date="2021-10" db="EMBL/GenBank/DDBJ databases">
        <title>Tropical sea cucumber genome reveals ecological adaptation and Cuvierian tubules defense mechanism.</title>
        <authorList>
            <person name="Chen T."/>
        </authorList>
    </citation>
    <scope>NUCLEOTIDE SEQUENCE</scope>
    <source>
        <strain evidence="3">Nanhai2018</strain>
        <tissue evidence="3">Muscle</tissue>
    </source>
</reference>
<keyword evidence="4" id="KW-1185">Reference proteome</keyword>
<dbReference type="Gene3D" id="3.30.1370.50">
    <property type="entry name" value="R3H-like domain"/>
    <property type="match status" value="1"/>
</dbReference>
<feature type="region of interest" description="Disordered" evidence="1">
    <location>
        <begin position="134"/>
        <end position="161"/>
    </location>
</feature>
<evidence type="ECO:0000256" key="1">
    <source>
        <dbReference type="SAM" id="MobiDB-lite"/>
    </source>
</evidence>
<dbReference type="InterPro" id="IPR036867">
    <property type="entry name" value="R3H_dom_sf"/>
</dbReference>
<dbReference type="InterPro" id="IPR034068">
    <property type="entry name" value="R3H_sperm-antigen"/>
</dbReference>
<evidence type="ECO:0000313" key="4">
    <source>
        <dbReference type="Proteomes" id="UP001152320"/>
    </source>
</evidence>
<dbReference type="PIRSF" id="PIRSF037943">
    <property type="entry name" value="Sperm-assoc_antigen_PAG7"/>
    <property type="match status" value="1"/>
</dbReference>
<dbReference type="GO" id="GO:0003676">
    <property type="term" value="F:nucleic acid binding"/>
    <property type="evidence" value="ECO:0007669"/>
    <property type="project" value="UniProtKB-UniRule"/>
</dbReference>